<dbReference type="EMBL" id="QXFX01000267">
    <property type="protein sequence ID" value="KAE9122870.1"/>
    <property type="molecule type" value="Genomic_DNA"/>
</dbReference>
<accession>A0A6A3FHN9</accession>
<organism evidence="3 6">
    <name type="scientific">Phytophthora fragariae</name>
    <dbReference type="NCBI Taxonomy" id="53985"/>
    <lineage>
        <taxon>Eukaryota</taxon>
        <taxon>Sar</taxon>
        <taxon>Stramenopiles</taxon>
        <taxon>Oomycota</taxon>
        <taxon>Peronosporomycetes</taxon>
        <taxon>Peronosporales</taxon>
        <taxon>Peronosporaceae</taxon>
        <taxon>Phytophthora</taxon>
    </lineage>
</organism>
<dbReference type="EMBL" id="QXGF01000193">
    <property type="protein sequence ID" value="KAE8944673.1"/>
    <property type="molecule type" value="Genomic_DNA"/>
</dbReference>
<keyword evidence="1" id="KW-0175">Coiled coil</keyword>
<dbReference type="Proteomes" id="UP000488956">
    <property type="component" value="Unassembled WGS sequence"/>
</dbReference>
<dbReference type="Proteomes" id="UP000486351">
    <property type="component" value="Unassembled WGS sequence"/>
</dbReference>
<evidence type="ECO:0000256" key="2">
    <source>
        <dbReference type="SAM" id="MobiDB-lite"/>
    </source>
</evidence>
<reference evidence="3 6" key="1">
    <citation type="submission" date="2018-08" db="EMBL/GenBank/DDBJ databases">
        <title>Genomic investigation of the strawberry pathogen Phytophthora fragariae indicates pathogenicity is determined by transcriptional variation in three key races.</title>
        <authorList>
            <person name="Adams T.M."/>
            <person name="Armitage A.D."/>
            <person name="Sobczyk M.K."/>
            <person name="Bates H.J."/>
            <person name="Dunwell J.M."/>
            <person name="Nellist C.F."/>
            <person name="Harrison R.J."/>
        </authorList>
    </citation>
    <scope>NUCLEOTIDE SEQUENCE [LARGE SCALE GENOMIC DNA]</scope>
    <source>
        <strain evidence="5 7">NOV-77</strain>
        <strain evidence="3 6">NOV-9</strain>
        <strain evidence="4 8">ONT-3</strain>
    </source>
</reference>
<dbReference type="Proteomes" id="UP000429523">
    <property type="component" value="Unassembled WGS sequence"/>
</dbReference>
<dbReference type="EMBL" id="QXFY01000272">
    <property type="protein sequence ID" value="KAE9349740.1"/>
    <property type="molecule type" value="Genomic_DNA"/>
</dbReference>
<evidence type="ECO:0000313" key="6">
    <source>
        <dbReference type="Proteomes" id="UP000429523"/>
    </source>
</evidence>
<evidence type="ECO:0000313" key="8">
    <source>
        <dbReference type="Proteomes" id="UP000488956"/>
    </source>
</evidence>
<dbReference type="AlphaFoldDB" id="A0A6A3FHN9"/>
<evidence type="ECO:0000256" key="1">
    <source>
        <dbReference type="SAM" id="Coils"/>
    </source>
</evidence>
<evidence type="ECO:0000313" key="5">
    <source>
        <dbReference type="EMBL" id="KAE9349740.1"/>
    </source>
</evidence>
<proteinExistence type="predicted"/>
<evidence type="ECO:0000313" key="3">
    <source>
        <dbReference type="EMBL" id="KAE8944673.1"/>
    </source>
</evidence>
<sequence length="211" mass="24383">MASDDADDFNRLYERLVVRRTNKKKRGVKRAAATPSAPPVEDAAAAAKALEAARLEDKRREEQREHEAKVSKTVRRMRIARNLGGLARWSRCSPQRLAFQLCDSTGWEQDFLERYRRLKRQHVRLQERSSQMLDRCMRLERIAARLYLNRAVDFRPDAPTTLEGKHQVIDDLLLFSPPSARIQSQIGYADRRNIVPLPPSRLVSSGHNDRI</sequence>
<evidence type="ECO:0000313" key="7">
    <source>
        <dbReference type="Proteomes" id="UP000486351"/>
    </source>
</evidence>
<protein>
    <submittedName>
        <fullName evidence="3">Uncharacterized protein</fullName>
    </submittedName>
</protein>
<gene>
    <name evidence="5" type="ORF">PF008_g6750</name>
    <name evidence="3" type="ORF">PF009_g5649</name>
    <name evidence="4" type="ORF">PF010_g6587</name>
</gene>
<feature type="region of interest" description="Disordered" evidence="2">
    <location>
        <begin position="22"/>
        <end position="46"/>
    </location>
</feature>
<name>A0A6A3FHN9_9STRA</name>
<comment type="caution">
    <text evidence="3">The sequence shown here is derived from an EMBL/GenBank/DDBJ whole genome shotgun (WGS) entry which is preliminary data.</text>
</comment>
<feature type="coiled-coil region" evidence="1">
    <location>
        <begin position="108"/>
        <end position="135"/>
    </location>
</feature>
<evidence type="ECO:0000313" key="4">
    <source>
        <dbReference type="EMBL" id="KAE9122870.1"/>
    </source>
</evidence>